<dbReference type="KEGG" id="gmw:116413443"/>
<dbReference type="GeneID" id="116413443"/>
<dbReference type="OrthoDB" id="7481777at2759"/>
<accession>A0A6J3C4W9</accession>
<keyword evidence="2" id="KW-1185">Reference proteome</keyword>
<evidence type="ECO:0000313" key="3">
    <source>
        <dbReference type="RefSeq" id="XP_031768518.1"/>
    </source>
</evidence>
<dbReference type="AlphaFoldDB" id="A0A6J3C4W9"/>
<gene>
    <name evidence="3" type="primary">LOC116413443</name>
</gene>
<feature type="region of interest" description="Disordered" evidence="1">
    <location>
        <begin position="234"/>
        <end position="257"/>
    </location>
</feature>
<proteinExistence type="predicted"/>
<dbReference type="InParanoid" id="A0A6J3C4W9"/>
<dbReference type="Gene3D" id="3.30.70.1820">
    <property type="entry name" value="L1 transposable element, RRM domain"/>
    <property type="match status" value="1"/>
</dbReference>
<dbReference type="Proteomes" id="UP001652740">
    <property type="component" value="Unplaced"/>
</dbReference>
<sequence length="257" mass="29113">MDLYSKLSASMDEIVQLFQTRMGEVEKSIQQISDSSSKQQYLVTLTREYYDFKSLMWKAVGMLKAQVEMLTLGLDQHETASRRKVLLLHGISESPEENVKESVVKVLSERLKVTNKCISDISVCHRLGSKLGKSRPILVRFLNYSSRSEVWNKKTLLKGTKTTVSEFLIKSRQHLFTEARKHFGVRNCWTAEGKVVILLPDHTRCKIEQMSELRSLTIRFPVIAAIQSKATTGADKATKKTSTASTVATRRQGISNK</sequence>
<evidence type="ECO:0000256" key="1">
    <source>
        <dbReference type="SAM" id="MobiDB-lite"/>
    </source>
</evidence>
<protein>
    <submittedName>
        <fullName evidence="3">Uncharacterized protein LOC116413443</fullName>
    </submittedName>
</protein>
<organism evidence="2 3">
    <name type="scientific">Galleria mellonella</name>
    <name type="common">Greater wax moth</name>
    <dbReference type="NCBI Taxonomy" id="7137"/>
    <lineage>
        <taxon>Eukaryota</taxon>
        <taxon>Metazoa</taxon>
        <taxon>Ecdysozoa</taxon>
        <taxon>Arthropoda</taxon>
        <taxon>Hexapoda</taxon>
        <taxon>Insecta</taxon>
        <taxon>Pterygota</taxon>
        <taxon>Neoptera</taxon>
        <taxon>Endopterygota</taxon>
        <taxon>Lepidoptera</taxon>
        <taxon>Glossata</taxon>
        <taxon>Ditrysia</taxon>
        <taxon>Pyraloidea</taxon>
        <taxon>Pyralidae</taxon>
        <taxon>Galleriinae</taxon>
        <taxon>Galleria</taxon>
    </lineage>
</organism>
<feature type="compositionally biased region" description="Low complexity" evidence="1">
    <location>
        <begin position="234"/>
        <end position="249"/>
    </location>
</feature>
<evidence type="ECO:0000313" key="2">
    <source>
        <dbReference type="Proteomes" id="UP001652740"/>
    </source>
</evidence>
<name>A0A6J3C4W9_GALME</name>
<reference evidence="3" key="1">
    <citation type="submission" date="2025-08" db="UniProtKB">
        <authorList>
            <consortium name="RefSeq"/>
        </authorList>
    </citation>
    <scope>IDENTIFICATION</scope>
    <source>
        <tissue evidence="3">Whole larvae</tissue>
    </source>
</reference>
<dbReference type="RefSeq" id="XP_031768518.1">
    <property type="nucleotide sequence ID" value="XM_031912658.2"/>
</dbReference>